<feature type="compositionally biased region" description="Polar residues" evidence="1">
    <location>
        <begin position="225"/>
        <end position="234"/>
    </location>
</feature>
<evidence type="ECO:0000313" key="2">
    <source>
        <dbReference type="EMBL" id="KAK6348712.1"/>
    </source>
</evidence>
<gene>
    <name evidence="2" type="ORF">TWF718_006499</name>
</gene>
<proteinExistence type="predicted"/>
<feature type="compositionally biased region" description="Low complexity" evidence="1">
    <location>
        <begin position="13"/>
        <end position="30"/>
    </location>
</feature>
<feature type="region of interest" description="Disordered" evidence="1">
    <location>
        <begin position="225"/>
        <end position="256"/>
    </location>
</feature>
<evidence type="ECO:0000256" key="1">
    <source>
        <dbReference type="SAM" id="MobiDB-lite"/>
    </source>
</evidence>
<sequence length="414" mass="45904">MEMTRELSERASEPSSPSLSNQPSSPSFHSITRHAISNMPYNLSRWATYPRASLPRPPLIVFLETIKDSKKPVFPGPEIRTLLSSEISSATISQHRSSDPSSVLENAITKEQSQSPSEEYDAHRHPGMPTQASTNDPETSASPGSSDETFETANSDNLGSTEALAQGTESSAGSEKSTTISDATEKPEPALLPGASQSEGVQLAQTLQATPPTTEVLTISLQHAEPTPSTLGNKHSSRHSLGTIFHGKSDRDPPPVPPKVPKYIAAVRQLLQGNQKQPAVQKAVQENPSDKSIAPTMLIFKVLGTRTNPDTRQCEYHLLYKWSGKDLYFPRGQAIEEVFTFEDFSMHKAVVTRLRTWHSTHIGVSKDPRVEEMKYRLSPAEYTEINRYEWPPFDPRGWYRCLIWGHFGIESDNE</sequence>
<dbReference type="Proteomes" id="UP001313282">
    <property type="component" value="Unassembled WGS sequence"/>
</dbReference>
<evidence type="ECO:0000313" key="3">
    <source>
        <dbReference type="Proteomes" id="UP001313282"/>
    </source>
</evidence>
<feature type="compositionally biased region" description="Polar residues" evidence="1">
    <location>
        <begin position="130"/>
        <end position="160"/>
    </location>
</feature>
<protein>
    <submittedName>
        <fullName evidence="2">Uncharacterized protein</fullName>
    </submittedName>
</protein>
<feature type="compositionally biased region" description="Polar residues" evidence="1">
    <location>
        <begin position="90"/>
        <end position="117"/>
    </location>
</feature>
<dbReference type="AlphaFoldDB" id="A0AAN8N0Y6"/>
<comment type="caution">
    <text evidence="2">The sequence shown here is derived from an EMBL/GenBank/DDBJ whole genome shotgun (WGS) entry which is preliminary data.</text>
</comment>
<reference evidence="2 3" key="1">
    <citation type="submission" date="2019-10" db="EMBL/GenBank/DDBJ databases">
        <authorList>
            <person name="Palmer J.M."/>
        </authorList>
    </citation>
    <scope>NUCLEOTIDE SEQUENCE [LARGE SCALE GENOMIC DNA]</scope>
    <source>
        <strain evidence="2 3">TWF718</strain>
    </source>
</reference>
<feature type="region of interest" description="Disordered" evidence="1">
    <location>
        <begin position="1"/>
        <end position="31"/>
    </location>
</feature>
<dbReference type="EMBL" id="JAVHNR010000003">
    <property type="protein sequence ID" value="KAK6348712.1"/>
    <property type="molecule type" value="Genomic_DNA"/>
</dbReference>
<organism evidence="2 3">
    <name type="scientific">Orbilia javanica</name>
    <dbReference type="NCBI Taxonomy" id="47235"/>
    <lineage>
        <taxon>Eukaryota</taxon>
        <taxon>Fungi</taxon>
        <taxon>Dikarya</taxon>
        <taxon>Ascomycota</taxon>
        <taxon>Pezizomycotina</taxon>
        <taxon>Orbiliomycetes</taxon>
        <taxon>Orbiliales</taxon>
        <taxon>Orbiliaceae</taxon>
        <taxon>Orbilia</taxon>
    </lineage>
</organism>
<accession>A0AAN8N0Y6</accession>
<name>A0AAN8N0Y6_9PEZI</name>
<feature type="compositionally biased region" description="Polar residues" evidence="1">
    <location>
        <begin position="167"/>
        <end position="182"/>
    </location>
</feature>
<feature type="compositionally biased region" description="Basic and acidic residues" evidence="1">
    <location>
        <begin position="1"/>
        <end position="12"/>
    </location>
</feature>
<keyword evidence="3" id="KW-1185">Reference proteome</keyword>
<feature type="region of interest" description="Disordered" evidence="1">
    <location>
        <begin position="90"/>
        <end position="202"/>
    </location>
</feature>